<accession>A0A835JC17</accession>
<sequence>MLGEESASPSSMFRDGCHDHGDPRHNHFTIDGGNFDLSWLRDACDQIIRESTSQLLKDDLAMAICRVLDSGKPGEEIAGDLLDLAGDSSFRNCRRPYTDKMAPNTQSRMPSHGTRVTIQTESAKQIDKLRHKEEKRKRRGTEHGVESDVLATSFSSLLQASERENPFDNLIGVWTRTSLIDSDYSPGYEEVIIPSTPTTEMKPGEKLDFVTTIWMNWKRLTSKRGQLSRTHNFMVAK</sequence>
<keyword evidence="2" id="KW-1185">Reference proteome</keyword>
<dbReference type="OrthoDB" id="1585565at2759"/>
<evidence type="ECO:0000313" key="1">
    <source>
        <dbReference type="EMBL" id="KAF9667650.1"/>
    </source>
</evidence>
<evidence type="ECO:0000313" key="2">
    <source>
        <dbReference type="Proteomes" id="UP000657918"/>
    </source>
</evidence>
<reference evidence="1 2" key="1">
    <citation type="submission" date="2020-10" db="EMBL/GenBank/DDBJ databases">
        <title>Plant Genome Project.</title>
        <authorList>
            <person name="Zhang R.-G."/>
        </authorList>
    </citation>
    <scope>NUCLEOTIDE SEQUENCE [LARGE SCALE GENOMIC DNA]</scope>
    <source>
        <strain evidence="1">FAFU-HL-1</strain>
        <tissue evidence="1">Leaf</tissue>
    </source>
</reference>
<organism evidence="1 2">
    <name type="scientific">Salix dunnii</name>
    <dbReference type="NCBI Taxonomy" id="1413687"/>
    <lineage>
        <taxon>Eukaryota</taxon>
        <taxon>Viridiplantae</taxon>
        <taxon>Streptophyta</taxon>
        <taxon>Embryophyta</taxon>
        <taxon>Tracheophyta</taxon>
        <taxon>Spermatophyta</taxon>
        <taxon>Magnoliopsida</taxon>
        <taxon>eudicotyledons</taxon>
        <taxon>Gunneridae</taxon>
        <taxon>Pentapetalae</taxon>
        <taxon>rosids</taxon>
        <taxon>fabids</taxon>
        <taxon>Malpighiales</taxon>
        <taxon>Salicaceae</taxon>
        <taxon>Saliceae</taxon>
        <taxon>Salix</taxon>
    </lineage>
</organism>
<name>A0A835JC17_9ROSI</name>
<dbReference type="AlphaFoldDB" id="A0A835JC17"/>
<dbReference type="Proteomes" id="UP000657918">
    <property type="component" value="Unassembled WGS sequence"/>
</dbReference>
<proteinExistence type="predicted"/>
<protein>
    <submittedName>
        <fullName evidence="1">Uncharacterized protein</fullName>
    </submittedName>
</protein>
<dbReference type="EMBL" id="JADGMS010000015">
    <property type="protein sequence ID" value="KAF9667650.1"/>
    <property type="molecule type" value="Genomic_DNA"/>
</dbReference>
<gene>
    <name evidence="1" type="ORF">SADUNF_Sadunf15G0045800</name>
</gene>
<comment type="caution">
    <text evidence="1">The sequence shown here is derived from an EMBL/GenBank/DDBJ whole genome shotgun (WGS) entry which is preliminary data.</text>
</comment>